<accession>A0A5N6VIK7</accession>
<proteinExistence type="predicted"/>
<dbReference type="EMBL" id="ML738386">
    <property type="protein sequence ID" value="KAE8308337.1"/>
    <property type="molecule type" value="Genomic_DNA"/>
</dbReference>
<sequence length="88" mass="9969">MNYRLPKILWLNFGWCVYTATVNSFTPINTLRGDFIPIPFQVPESCNPLVIYIYFSGKTALLSTTLTARGCLLVSQMKGTIRVMSLNF</sequence>
<reference evidence="2" key="1">
    <citation type="submission" date="2019-04" db="EMBL/GenBank/DDBJ databases">
        <title>Friends and foes A comparative genomics studyof 23 Aspergillus species from section Flavi.</title>
        <authorList>
            <consortium name="DOE Joint Genome Institute"/>
            <person name="Kjaerbolling I."/>
            <person name="Vesth T."/>
            <person name="Frisvad J.C."/>
            <person name="Nybo J.L."/>
            <person name="Theobald S."/>
            <person name="Kildgaard S."/>
            <person name="Isbrandt T."/>
            <person name="Kuo A."/>
            <person name="Sato A."/>
            <person name="Lyhne E.K."/>
            <person name="Kogle M.E."/>
            <person name="Wiebenga A."/>
            <person name="Kun R.S."/>
            <person name="Lubbers R.J."/>
            <person name="Makela M.R."/>
            <person name="Barry K."/>
            <person name="Chovatia M."/>
            <person name="Clum A."/>
            <person name="Daum C."/>
            <person name="Haridas S."/>
            <person name="He G."/>
            <person name="LaButti K."/>
            <person name="Lipzen A."/>
            <person name="Mondo S."/>
            <person name="Riley R."/>
            <person name="Salamov A."/>
            <person name="Simmons B.A."/>
            <person name="Magnuson J.K."/>
            <person name="Henrissat B."/>
            <person name="Mortensen U.H."/>
            <person name="Larsen T.O."/>
            <person name="Devries R.P."/>
            <person name="Grigoriev I.V."/>
            <person name="Machida M."/>
            <person name="Baker S.E."/>
            <person name="Andersen M.R."/>
        </authorList>
    </citation>
    <scope>NUCLEOTIDE SEQUENCE [LARGE SCALE GENOMIC DNA]</scope>
    <source>
        <strain evidence="2">CBS 130015</strain>
    </source>
</reference>
<evidence type="ECO:0000313" key="2">
    <source>
        <dbReference type="Proteomes" id="UP000325433"/>
    </source>
</evidence>
<dbReference type="AlphaFoldDB" id="A0A5N6VIK7"/>
<keyword evidence="2" id="KW-1185">Reference proteome</keyword>
<gene>
    <name evidence="1" type="ORF">BDV41DRAFT_551907</name>
</gene>
<protein>
    <submittedName>
        <fullName evidence="1">Uncharacterized protein</fullName>
    </submittedName>
</protein>
<evidence type="ECO:0000313" key="1">
    <source>
        <dbReference type="EMBL" id="KAE8308337.1"/>
    </source>
</evidence>
<name>A0A5N6VIK7_9EURO</name>
<dbReference type="Proteomes" id="UP000325433">
    <property type="component" value="Unassembled WGS sequence"/>
</dbReference>
<organism evidence="1 2">
    <name type="scientific">Aspergillus transmontanensis</name>
    <dbReference type="NCBI Taxonomy" id="1034304"/>
    <lineage>
        <taxon>Eukaryota</taxon>
        <taxon>Fungi</taxon>
        <taxon>Dikarya</taxon>
        <taxon>Ascomycota</taxon>
        <taxon>Pezizomycotina</taxon>
        <taxon>Eurotiomycetes</taxon>
        <taxon>Eurotiomycetidae</taxon>
        <taxon>Eurotiales</taxon>
        <taxon>Aspergillaceae</taxon>
        <taxon>Aspergillus</taxon>
        <taxon>Aspergillus subgen. Circumdati</taxon>
    </lineage>
</organism>